<dbReference type="InterPro" id="IPR011009">
    <property type="entry name" value="Kinase-like_dom_sf"/>
</dbReference>
<dbReference type="Proteomes" id="UP000247702">
    <property type="component" value="Unassembled WGS sequence"/>
</dbReference>
<protein>
    <recommendedName>
        <fullName evidence="4">Serine-threonine/tyrosine-protein kinase catalytic domain-containing protein</fullName>
    </recommendedName>
</protein>
<evidence type="ECO:0008006" key="4">
    <source>
        <dbReference type="Google" id="ProtNLM"/>
    </source>
</evidence>
<accession>A0A2Z6QM51</accession>
<name>A0A2Z6QM51_9GLOM</name>
<dbReference type="EMBL" id="BEXD01000919">
    <property type="protein sequence ID" value="GBB91120.1"/>
    <property type="molecule type" value="Genomic_DNA"/>
</dbReference>
<evidence type="ECO:0000313" key="3">
    <source>
        <dbReference type="Proteomes" id="UP000247702"/>
    </source>
</evidence>
<proteinExistence type="predicted"/>
<organism evidence="2 3">
    <name type="scientific">Rhizophagus clarus</name>
    <dbReference type="NCBI Taxonomy" id="94130"/>
    <lineage>
        <taxon>Eukaryota</taxon>
        <taxon>Fungi</taxon>
        <taxon>Fungi incertae sedis</taxon>
        <taxon>Mucoromycota</taxon>
        <taxon>Glomeromycotina</taxon>
        <taxon>Glomeromycetes</taxon>
        <taxon>Glomerales</taxon>
        <taxon>Glomeraceae</taxon>
        <taxon>Rhizophagus</taxon>
    </lineage>
</organism>
<evidence type="ECO:0000313" key="2">
    <source>
        <dbReference type="EMBL" id="GBB91120.1"/>
    </source>
</evidence>
<dbReference type="SUPFAM" id="SSF56112">
    <property type="entry name" value="Protein kinase-like (PK-like)"/>
    <property type="match status" value="1"/>
</dbReference>
<evidence type="ECO:0000256" key="1">
    <source>
        <dbReference type="SAM" id="MobiDB-lite"/>
    </source>
</evidence>
<dbReference type="Gene3D" id="1.10.510.10">
    <property type="entry name" value="Transferase(Phosphotransferase) domain 1"/>
    <property type="match status" value="1"/>
</dbReference>
<feature type="compositionally biased region" description="Polar residues" evidence="1">
    <location>
        <begin position="80"/>
        <end position="101"/>
    </location>
</feature>
<keyword evidence="3" id="KW-1185">Reference proteome</keyword>
<dbReference type="STRING" id="94130.A0A2Z6QM51"/>
<gene>
    <name evidence="2" type="ORF">RclHR1_18250002</name>
</gene>
<comment type="caution">
    <text evidence="2">The sequence shown here is derived from an EMBL/GenBank/DDBJ whole genome shotgun (WGS) entry which is preliminary data.</text>
</comment>
<dbReference type="AlphaFoldDB" id="A0A2Z6QM51"/>
<feature type="region of interest" description="Disordered" evidence="1">
    <location>
        <begin position="77"/>
        <end position="114"/>
    </location>
</feature>
<sequence length="114" mass="13120">MPYIAPEVSDGEDYTSASDILNKGERPAIKTKIPSRYKELMERYWDADPLKRPRARVIFEEITKMRDDSYDDKSEFNALEYSNSSDDLNSIPDLNSNSGSTKEQEAFRITSKTQ</sequence>
<reference evidence="2 3" key="1">
    <citation type="submission" date="2017-11" db="EMBL/GenBank/DDBJ databases">
        <title>The genome of Rhizophagus clarus HR1 reveals common genetic basis of auxotrophy among arbuscular mycorrhizal fungi.</title>
        <authorList>
            <person name="Kobayashi Y."/>
        </authorList>
    </citation>
    <scope>NUCLEOTIDE SEQUENCE [LARGE SCALE GENOMIC DNA]</scope>
    <source>
        <strain evidence="2 3">HR1</strain>
    </source>
</reference>